<organism evidence="5 6">
    <name type="scientific">Brevibacterium senegalense</name>
    <dbReference type="NCBI Taxonomy" id="1033736"/>
    <lineage>
        <taxon>Bacteria</taxon>
        <taxon>Bacillati</taxon>
        <taxon>Actinomycetota</taxon>
        <taxon>Actinomycetes</taxon>
        <taxon>Micrococcales</taxon>
        <taxon>Brevibacteriaceae</taxon>
        <taxon>Brevibacterium</taxon>
    </lineage>
</organism>
<evidence type="ECO:0000256" key="1">
    <source>
        <dbReference type="ARBA" id="ARBA00006754"/>
    </source>
</evidence>
<reference evidence="5" key="2">
    <citation type="submission" date="2021-09" db="EMBL/GenBank/DDBJ databases">
        <authorList>
            <person name="Gilroy R."/>
        </authorList>
    </citation>
    <scope>NUCLEOTIDE SEQUENCE</scope>
    <source>
        <strain evidence="5">ChiGjej5B5-7349</strain>
    </source>
</reference>
<evidence type="ECO:0000259" key="3">
    <source>
        <dbReference type="Pfam" id="PF13556"/>
    </source>
</evidence>
<evidence type="ECO:0000313" key="6">
    <source>
        <dbReference type="Proteomes" id="UP000784435"/>
    </source>
</evidence>
<evidence type="ECO:0000256" key="2">
    <source>
        <dbReference type="SAM" id="MobiDB-lite"/>
    </source>
</evidence>
<dbReference type="Pfam" id="PF17853">
    <property type="entry name" value="GGDEF_2"/>
    <property type="match status" value="1"/>
</dbReference>
<dbReference type="Gene3D" id="1.10.10.2840">
    <property type="entry name" value="PucR C-terminal helix-turn-helix domain"/>
    <property type="match status" value="1"/>
</dbReference>
<gene>
    <name evidence="5" type="ORF">K8V08_03265</name>
</gene>
<dbReference type="InterPro" id="IPR051448">
    <property type="entry name" value="CdaR-like_regulators"/>
</dbReference>
<feature type="domain" description="CdaR GGDEF-like" evidence="4">
    <location>
        <begin position="278"/>
        <end position="400"/>
    </location>
</feature>
<dbReference type="InterPro" id="IPR042070">
    <property type="entry name" value="PucR_C-HTH_sf"/>
</dbReference>
<comment type="caution">
    <text evidence="5">The sequence shown here is derived from an EMBL/GenBank/DDBJ whole genome shotgun (WGS) entry which is preliminary data.</text>
</comment>
<dbReference type="PANTHER" id="PTHR33744">
    <property type="entry name" value="CARBOHYDRATE DIACID REGULATOR"/>
    <property type="match status" value="1"/>
</dbReference>
<dbReference type="InterPro" id="IPR041522">
    <property type="entry name" value="CdaR_GGDEF"/>
</dbReference>
<evidence type="ECO:0000259" key="4">
    <source>
        <dbReference type="Pfam" id="PF17853"/>
    </source>
</evidence>
<dbReference type="PANTHER" id="PTHR33744:SF1">
    <property type="entry name" value="DNA-BINDING TRANSCRIPTIONAL ACTIVATOR ADER"/>
    <property type="match status" value="1"/>
</dbReference>
<sequence>MNRELDCAALLAHPANGGLLHVAGPENGSWAGMDLDPDLHGRDPVPDPGHADPAPPIAVFTTALPDAPWKQDALIRRARDCGYRILVVPGASAASAGARELTRRFDMTLLAVEEPAHCARACWQLEQSSDALALDYVRSVAAVFQHEAADLSGLFRNISSSIGHAASLVDRSGTLVDTGEGLPDGFVDSVDFDAWVTRVNSDEVSAVTVRVQSHARTGIRLVIYDRGLADVQLRALETMAEVVMPAVAARITLDELAALTDASASSELLREFLELRGARNPEVERRMAERAWRTAGYQLGFAFRGIGRADAHSMLRAVSQKLGPSGLDSRVTILDRSAVGWVVLGDDPSAERVEATAARLRAIHDELRRSWDAAMGIGSLQSGESGLRTTVTEAVDAAKVAVNRASAGYRVRVDSLGLDQLLLAWTSNDTFLPAAESLLSPLMNDSQDLLQTLTTYLDHESVVNATAAAMGIHRNTVSMRIHRVQQLLGVDFADPRTRMALHLACHAVLGD</sequence>
<dbReference type="InterPro" id="IPR025736">
    <property type="entry name" value="PucR_C-HTH_dom"/>
</dbReference>
<name>A0A921MCV1_9MICO</name>
<reference evidence="5" key="1">
    <citation type="journal article" date="2021" name="PeerJ">
        <title>Extensive microbial diversity within the chicken gut microbiome revealed by metagenomics and culture.</title>
        <authorList>
            <person name="Gilroy R."/>
            <person name="Ravi A."/>
            <person name="Getino M."/>
            <person name="Pursley I."/>
            <person name="Horton D.L."/>
            <person name="Alikhan N.F."/>
            <person name="Baker D."/>
            <person name="Gharbi K."/>
            <person name="Hall N."/>
            <person name="Watson M."/>
            <person name="Adriaenssens E.M."/>
            <person name="Foster-Nyarko E."/>
            <person name="Jarju S."/>
            <person name="Secka A."/>
            <person name="Antonio M."/>
            <person name="Oren A."/>
            <person name="Chaudhuri R.R."/>
            <person name="La Ragione R."/>
            <person name="Hildebrand F."/>
            <person name="Pallen M.J."/>
        </authorList>
    </citation>
    <scope>NUCLEOTIDE SEQUENCE</scope>
    <source>
        <strain evidence="5">ChiGjej5B5-7349</strain>
    </source>
</reference>
<dbReference type="EMBL" id="DYUK01000074">
    <property type="protein sequence ID" value="HJG79412.1"/>
    <property type="molecule type" value="Genomic_DNA"/>
</dbReference>
<feature type="region of interest" description="Disordered" evidence="2">
    <location>
        <begin position="31"/>
        <end position="55"/>
    </location>
</feature>
<dbReference type="AlphaFoldDB" id="A0A921MCV1"/>
<dbReference type="Proteomes" id="UP000784435">
    <property type="component" value="Unassembled WGS sequence"/>
</dbReference>
<protein>
    <submittedName>
        <fullName evidence="5">Helix-turn-helix domain-containing protein</fullName>
    </submittedName>
</protein>
<proteinExistence type="inferred from homology"/>
<evidence type="ECO:0000313" key="5">
    <source>
        <dbReference type="EMBL" id="HJG79412.1"/>
    </source>
</evidence>
<accession>A0A921MCV1</accession>
<feature type="domain" description="PucR C-terminal helix-turn-helix" evidence="3">
    <location>
        <begin position="449"/>
        <end position="507"/>
    </location>
</feature>
<dbReference type="Pfam" id="PF13556">
    <property type="entry name" value="HTH_30"/>
    <property type="match status" value="1"/>
</dbReference>
<comment type="similarity">
    <text evidence="1">Belongs to the CdaR family.</text>
</comment>